<accession>A0A6A6AJM3</accession>
<name>A0A6A6AJM3_9PLEO</name>
<evidence type="ECO:0000313" key="2">
    <source>
        <dbReference type="Proteomes" id="UP000799771"/>
    </source>
</evidence>
<organism evidence="1 2">
    <name type="scientific">Dothidotthia symphoricarpi CBS 119687</name>
    <dbReference type="NCBI Taxonomy" id="1392245"/>
    <lineage>
        <taxon>Eukaryota</taxon>
        <taxon>Fungi</taxon>
        <taxon>Dikarya</taxon>
        <taxon>Ascomycota</taxon>
        <taxon>Pezizomycotina</taxon>
        <taxon>Dothideomycetes</taxon>
        <taxon>Pleosporomycetidae</taxon>
        <taxon>Pleosporales</taxon>
        <taxon>Dothidotthiaceae</taxon>
        <taxon>Dothidotthia</taxon>
    </lineage>
</organism>
<dbReference type="Proteomes" id="UP000799771">
    <property type="component" value="Unassembled WGS sequence"/>
</dbReference>
<dbReference type="EMBL" id="ML977502">
    <property type="protein sequence ID" value="KAF2131766.1"/>
    <property type="molecule type" value="Genomic_DNA"/>
</dbReference>
<gene>
    <name evidence="1" type="ORF">P153DRAFT_429992</name>
</gene>
<reference evidence="1" key="1">
    <citation type="journal article" date="2020" name="Stud. Mycol.">
        <title>101 Dothideomycetes genomes: a test case for predicting lifestyles and emergence of pathogens.</title>
        <authorList>
            <person name="Haridas S."/>
            <person name="Albert R."/>
            <person name="Binder M."/>
            <person name="Bloem J."/>
            <person name="Labutti K."/>
            <person name="Salamov A."/>
            <person name="Andreopoulos B."/>
            <person name="Baker S."/>
            <person name="Barry K."/>
            <person name="Bills G."/>
            <person name="Bluhm B."/>
            <person name="Cannon C."/>
            <person name="Castanera R."/>
            <person name="Culley D."/>
            <person name="Daum C."/>
            <person name="Ezra D."/>
            <person name="Gonzalez J."/>
            <person name="Henrissat B."/>
            <person name="Kuo A."/>
            <person name="Liang C."/>
            <person name="Lipzen A."/>
            <person name="Lutzoni F."/>
            <person name="Magnuson J."/>
            <person name="Mondo S."/>
            <person name="Nolan M."/>
            <person name="Ohm R."/>
            <person name="Pangilinan J."/>
            <person name="Park H.-J."/>
            <person name="Ramirez L."/>
            <person name="Alfaro M."/>
            <person name="Sun H."/>
            <person name="Tritt A."/>
            <person name="Yoshinaga Y."/>
            <person name="Zwiers L.-H."/>
            <person name="Turgeon B."/>
            <person name="Goodwin S."/>
            <person name="Spatafora J."/>
            <person name="Crous P."/>
            <person name="Grigoriev I."/>
        </authorList>
    </citation>
    <scope>NUCLEOTIDE SEQUENCE</scope>
    <source>
        <strain evidence="1">CBS 119687</strain>
    </source>
</reference>
<protein>
    <submittedName>
        <fullName evidence="1">Uncharacterized protein</fullName>
    </submittedName>
</protein>
<dbReference type="RefSeq" id="XP_033526153.1">
    <property type="nucleotide sequence ID" value="XM_033672814.1"/>
</dbReference>
<dbReference type="AlphaFoldDB" id="A0A6A6AJM3"/>
<keyword evidence="2" id="KW-1185">Reference proteome</keyword>
<evidence type="ECO:0000313" key="1">
    <source>
        <dbReference type="EMBL" id="KAF2131766.1"/>
    </source>
</evidence>
<sequence>MFQRVNYYTEKGPKSDHTHRQTFIGNTATAHTLLDRSHGPYPHRCAVDDSSNADGKNVFVIGPTWSHMSLPQLAIDRVLGMFDISPIHAYMSLQPQRPAYFPNPAAPLSARLFANGSTAAPFMSDDDTSGPFGVSSSVVTQPIHEAAPAIARKYP</sequence>
<dbReference type="GeneID" id="54413246"/>
<proteinExistence type="predicted"/>